<dbReference type="CDD" id="cd01392">
    <property type="entry name" value="HTH_LacI"/>
    <property type="match status" value="1"/>
</dbReference>
<sequence>MVTRNDVARLAGTSPAVVSYVMNNGPKPVSAATKSRVLAAVEELGYRPNAVARSLRARRTWTIGVIASDSAGGKSPFFGEFTRSCEDVAWERGYSVLLGNSAEQPVRAEGYVRSFLERQVDGLVLMRVRPSAQQVKELEGRVPVVTIDHEAPPFFSRLAVDDEEGGYLAAKHLAGHGHTRLAFVGGPLDIMAVELRLAGWRKGLAEAGLDSSLVAHAEISLEGGYSAAAELLAERPTALFATTDHQAIGAMRAAADLGLRVPADLAIVGFDGARESAFTVPGLTTIRQPIDEMARFAAETLIAAIEQGETEPVTRIFPAELVRRGSCGCQDPRTP</sequence>
<evidence type="ECO:0000259" key="4">
    <source>
        <dbReference type="PROSITE" id="PS50932"/>
    </source>
</evidence>
<keyword evidence="1" id="KW-0805">Transcription regulation</keyword>
<accession>A0ABW4G759</accession>
<dbReference type="RefSeq" id="WP_219527372.1">
    <property type="nucleotide sequence ID" value="NZ_JAHKRM010000002.1"/>
</dbReference>
<name>A0ABW4G759_9ACTN</name>
<feature type="domain" description="HTH lacI-type" evidence="4">
    <location>
        <begin position="2"/>
        <end position="57"/>
    </location>
</feature>
<dbReference type="CDD" id="cd06267">
    <property type="entry name" value="PBP1_LacI_sugar_binding-like"/>
    <property type="match status" value="1"/>
</dbReference>
<dbReference type="Pfam" id="PF00356">
    <property type="entry name" value="LacI"/>
    <property type="match status" value="1"/>
</dbReference>
<evidence type="ECO:0000313" key="5">
    <source>
        <dbReference type="EMBL" id="MFD1538594.1"/>
    </source>
</evidence>
<protein>
    <submittedName>
        <fullName evidence="5">LacI family DNA-binding transcriptional regulator</fullName>
    </submittedName>
</protein>
<keyword evidence="3" id="KW-0804">Transcription</keyword>
<dbReference type="GO" id="GO:0003677">
    <property type="term" value="F:DNA binding"/>
    <property type="evidence" value="ECO:0007669"/>
    <property type="project" value="UniProtKB-KW"/>
</dbReference>
<reference evidence="6" key="1">
    <citation type="journal article" date="2019" name="Int. J. Syst. Evol. Microbiol.">
        <title>The Global Catalogue of Microorganisms (GCM) 10K type strain sequencing project: providing services to taxonomists for standard genome sequencing and annotation.</title>
        <authorList>
            <consortium name="The Broad Institute Genomics Platform"/>
            <consortium name="The Broad Institute Genome Sequencing Center for Infectious Disease"/>
            <person name="Wu L."/>
            <person name="Ma J."/>
        </authorList>
    </citation>
    <scope>NUCLEOTIDE SEQUENCE [LARGE SCALE GENOMIC DNA]</scope>
    <source>
        <strain evidence="6">CGMCC 1.15399</strain>
    </source>
</reference>
<dbReference type="InterPro" id="IPR000843">
    <property type="entry name" value="HTH_LacI"/>
</dbReference>
<evidence type="ECO:0000313" key="6">
    <source>
        <dbReference type="Proteomes" id="UP001597097"/>
    </source>
</evidence>
<dbReference type="Proteomes" id="UP001597097">
    <property type="component" value="Unassembled WGS sequence"/>
</dbReference>
<dbReference type="PANTHER" id="PTHR30146:SF109">
    <property type="entry name" value="HTH-TYPE TRANSCRIPTIONAL REGULATOR GALS"/>
    <property type="match status" value="1"/>
</dbReference>
<dbReference type="EMBL" id="JBHUCM010000013">
    <property type="protein sequence ID" value="MFD1538594.1"/>
    <property type="molecule type" value="Genomic_DNA"/>
</dbReference>
<dbReference type="PANTHER" id="PTHR30146">
    <property type="entry name" value="LACI-RELATED TRANSCRIPTIONAL REPRESSOR"/>
    <property type="match status" value="1"/>
</dbReference>
<dbReference type="PROSITE" id="PS50932">
    <property type="entry name" value="HTH_LACI_2"/>
    <property type="match status" value="1"/>
</dbReference>
<gene>
    <name evidence="5" type="ORF">ACFSJ0_16175</name>
</gene>
<evidence type="ECO:0000256" key="2">
    <source>
        <dbReference type="ARBA" id="ARBA00023125"/>
    </source>
</evidence>
<dbReference type="Pfam" id="PF13377">
    <property type="entry name" value="Peripla_BP_3"/>
    <property type="match status" value="1"/>
</dbReference>
<dbReference type="InterPro" id="IPR046335">
    <property type="entry name" value="LacI/GalR-like_sensor"/>
</dbReference>
<proteinExistence type="predicted"/>
<organism evidence="5 6">
    <name type="scientific">Nonomuraea guangzhouensis</name>
    <dbReference type="NCBI Taxonomy" id="1291555"/>
    <lineage>
        <taxon>Bacteria</taxon>
        <taxon>Bacillati</taxon>
        <taxon>Actinomycetota</taxon>
        <taxon>Actinomycetes</taxon>
        <taxon>Streptosporangiales</taxon>
        <taxon>Streptosporangiaceae</taxon>
        <taxon>Nonomuraea</taxon>
    </lineage>
</organism>
<comment type="caution">
    <text evidence="5">The sequence shown here is derived from an EMBL/GenBank/DDBJ whole genome shotgun (WGS) entry which is preliminary data.</text>
</comment>
<dbReference type="SMART" id="SM00354">
    <property type="entry name" value="HTH_LACI"/>
    <property type="match status" value="1"/>
</dbReference>
<evidence type="ECO:0000256" key="3">
    <source>
        <dbReference type="ARBA" id="ARBA00023163"/>
    </source>
</evidence>
<keyword evidence="2 5" id="KW-0238">DNA-binding</keyword>
<keyword evidence="6" id="KW-1185">Reference proteome</keyword>
<evidence type="ECO:0000256" key="1">
    <source>
        <dbReference type="ARBA" id="ARBA00023015"/>
    </source>
</evidence>